<evidence type="ECO:0000259" key="1">
    <source>
        <dbReference type="Pfam" id="PF12770"/>
    </source>
</evidence>
<comment type="caution">
    <text evidence="2">The sequence shown here is derived from an EMBL/GenBank/DDBJ whole genome shotgun (WGS) entry which is preliminary data.</text>
</comment>
<dbReference type="OrthoDB" id="5040840at2759"/>
<feature type="domain" description="CHAT" evidence="1">
    <location>
        <begin position="986"/>
        <end position="1299"/>
    </location>
</feature>
<dbReference type="InterPro" id="IPR024983">
    <property type="entry name" value="CHAT_dom"/>
</dbReference>
<evidence type="ECO:0000313" key="2">
    <source>
        <dbReference type="EMBL" id="CAI6331711.1"/>
    </source>
</evidence>
<keyword evidence="3" id="KW-1185">Reference proteome</keyword>
<proteinExistence type="predicted"/>
<evidence type="ECO:0000313" key="3">
    <source>
        <dbReference type="Proteomes" id="UP001152607"/>
    </source>
</evidence>
<protein>
    <recommendedName>
        <fullName evidence="1">CHAT domain-containing protein</fullName>
    </recommendedName>
</protein>
<sequence length="1398" mass="158675">MDFRDVCNIFGGTPFYDDLHTNIKAAHKSLDARVADAFEPSIEQDASITLLRAIICLLEGDLKSATNYLTSLHNNDMYTQQHPRWAFRAKAYSALLSVWRDYPPLLRPCNLRGPALVTWMNNRKYNNGAGFLRDCAQVAQEMPELDVLEYKVIRAICMSYHLVPVICQLRAKNTIGETDLAQHKKHYIRLSRLLAEIDDLVENFLRLDLPLVAAYLLQIEYDLVRASGDPTAVQYLDLMNSIYSTLQDHIGLGQYYLIQGDHSLSAYQTSPLVLNLIIVDNLDEFGGDSTMYFADSKCSNNVSASQTLPWDERIEKQCSTSKTWYAKAVENFEFADSARGVAHVTLRKACVLRMRNMQPEAVWGEASRDNEVIEMLHEGAMMAQDSRDKQFETLVKLHQLTYRNPTLEMRSEVHQMAHWARGCGNLLFALGLALFALRLGHYHRYVLAVPARTQGYEICRQITKEIQGFWTVWYHAMLAQLRLSLSLGNRSHAVIWANHLKQNTHLMAEEYAIAPRTPGVGIYTMLHILTAVVDAVILLGPVDDESSEFPDNLTKQMLESLEHDALLIPFAQEAWMRLKYAAAMYSYQRNLQDGQLKAAQSPLQKYLQEKEAEVRDKLVINLQNIDVLYQAGDFDQAKEYLSVHVGDEDRFPVILPPIQDPAGFIQVIDRAMQQRKIQSLEAIFLCCIKVKDWQRATRLLASIEEVSPGYFTSVSSYTDLWPWQRCLYAGLVLESQGDYHESYLYFVQARYFLLEIAYTMADDDFRLVLAKPEVTRLLGAAARRALLWKQQLPGLTTLGPTSNSAINCRVFRIFTITVPYKDPSQHFIEGLVFLEAARPQYIWSGNGDGFTTEQVEAQYKYELWKELMKKTHRTPEEETEFQELHPDREKYFAVFNQTTHLRAKTRELSVQSVAAFFRSVPEIAIVLYIFATQDGCILLAIDNTQIRIAAFNPEATLAVLEKTVIMYVDAIRDNDTAAIRYLGLILSGILIEPLKNCIAKRGHVIFVMTGILTRLPVSALRYNGEFLILNREVSQVPSLRALHSLQSRPPPKNLQGRSRMSVIARPGNPRDQWLPMAGIEALLIGAMCATPAINAKDVDRQDFQRLIQDSQFLHICTHGIQDADRPFNSQIILKEKFRVLDMLAVRGNVSLVTFSACHSGVGHAADSGDIQGFSHSVLAAGANNYLGALWKVNDIATMIHMWLFYANLFLFQDKPSFSEAWQFSTRILYSLTTEEAIGYLEQYVTVWDTLEDRGKNPTSLAGKTAKKKLLNVIRDWKAGINIIDFSEPRIWAPFVMVGNASLRIWTTMQSISDRLLEFTRARPEASHEDILAHYRSLDPASFKPTTSWEDAVRSGRWEGPDEAPLPKTFLDPPWKTLVSYGGFEGNDEAPLPGSFDLA</sequence>
<accession>A0A9W4UB23</accession>
<dbReference type="EMBL" id="CAOQHR010000003">
    <property type="protein sequence ID" value="CAI6331711.1"/>
    <property type="molecule type" value="Genomic_DNA"/>
</dbReference>
<gene>
    <name evidence="2" type="ORF">PDIGIT_LOCUS4739</name>
</gene>
<reference evidence="2" key="1">
    <citation type="submission" date="2023-01" db="EMBL/GenBank/DDBJ databases">
        <authorList>
            <person name="Van Ghelder C."/>
            <person name="Rancurel C."/>
        </authorList>
    </citation>
    <scope>NUCLEOTIDE SEQUENCE</scope>
    <source>
        <strain evidence="2">CNCM I-4278</strain>
    </source>
</reference>
<dbReference type="Proteomes" id="UP001152607">
    <property type="component" value="Unassembled WGS sequence"/>
</dbReference>
<dbReference type="Pfam" id="PF12770">
    <property type="entry name" value="CHAT"/>
    <property type="match status" value="1"/>
</dbReference>
<name>A0A9W4UB23_9PLEO</name>
<organism evidence="2 3">
    <name type="scientific">Periconia digitata</name>
    <dbReference type="NCBI Taxonomy" id="1303443"/>
    <lineage>
        <taxon>Eukaryota</taxon>
        <taxon>Fungi</taxon>
        <taxon>Dikarya</taxon>
        <taxon>Ascomycota</taxon>
        <taxon>Pezizomycotina</taxon>
        <taxon>Dothideomycetes</taxon>
        <taxon>Pleosporomycetidae</taxon>
        <taxon>Pleosporales</taxon>
        <taxon>Massarineae</taxon>
        <taxon>Periconiaceae</taxon>
        <taxon>Periconia</taxon>
    </lineage>
</organism>